<proteinExistence type="predicted"/>
<name>A0ABN8QEL4_9CNID</name>
<dbReference type="Proteomes" id="UP001159405">
    <property type="component" value="Unassembled WGS sequence"/>
</dbReference>
<organism evidence="1 2">
    <name type="scientific">Porites lobata</name>
    <dbReference type="NCBI Taxonomy" id="104759"/>
    <lineage>
        <taxon>Eukaryota</taxon>
        <taxon>Metazoa</taxon>
        <taxon>Cnidaria</taxon>
        <taxon>Anthozoa</taxon>
        <taxon>Hexacorallia</taxon>
        <taxon>Scleractinia</taxon>
        <taxon>Fungiina</taxon>
        <taxon>Poritidae</taxon>
        <taxon>Porites</taxon>
    </lineage>
</organism>
<evidence type="ECO:0000313" key="1">
    <source>
        <dbReference type="EMBL" id="CAH3163075.1"/>
    </source>
</evidence>
<accession>A0ABN8QEL4</accession>
<evidence type="ECO:0000313" key="2">
    <source>
        <dbReference type="Proteomes" id="UP001159405"/>
    </source>
</evidence>
<protein>
    <submittedName>
        <fullName evidence="1">Uncharacterized protein</fullName>
    </submittedName>
</protein>
<gene>
    <name evidence="1" type="ORF">PLOB_00005585</name>
</gene>
<dbReference type="EMBL" id="CALNXK010000125">
    <property type="protein sequence ID" value="CAH3163075.1"/>
    <property type="molecule type" value="Genomic_DNA"/>
</dbReference>
<keyword evidence="2" id="KW-1185">Reference proteome</keyword>
<comment type="caution">
    <text evidence="1">The sequence shown here is derived from an EMBL/GenBank/DDBJ whole genome shotgun (WGS) entry which is preliminary data.</text>
</comment>
<reference evidence="1 2" key="1">
    <citation type="submission" date="2022-05" db="EMBL/GenBank/DDBJ databases">
        <authorList>
            <consortium name="Genoscope - CEA"/>
            <person name="William W."/>
        </authorList>
    </citation>
    <scope>NUCLEOTIDE SEQUENCE [LARGE SCALE GENOMIC DNA]</scope>
</reference>
<sequence length="358" mass="40794">MDHHPLGEQVINPQDIGDEELLQIVMGMFDDQESNTGEERPASIEEVLEMVVENEHILSKPPEDFDTKMFLESFKGQSVAGEESNFGGEKNAAVDLAVRKVDHFSAQVQILLPPQSPRGFSALARLYYLARPTKTAMLRRLDISRTVEYRGRLNECFQTPENTLLKPAEISIDFDIVIGVFHNTLHIVRESVRVKSRDDMVSTFYVKQMDDVGKGKVRFVAAWAVSRVLQKAKKYLRDNLYTSSAVWSLVNNCLHKIELIESIVVIPCGILCSETKHPGTLEVTESRQYKTHGLIHVSDQFFEFALELEQKRMNGLNSRMLKKHSDKLVEVVEAGLLNDQGLRLQWRDLFDSFDIMVI</sequence>